<evidence type="ECO:0000313" key="3">
    <source>
        <dbReference type="Proteomes" id="UP000709295"/>
    </source>
</evidence>
<proteinExistence type="predicted"/>
<dbReference type="EMBL" id="JAENGY010000160">
    <property type="protein sequence ID" value="KAG6971305.1"/>
    <property type="molecule type" value="Genomic_DNA"/>
</dbReference>
<keyword evidence="3" id="KW-1185">Reference proteome</keyword>
<accession>A0A8J5IT07</accession>
<organism evidence="2 3">
    <name type="scientific">Phytophthora aleatoria</name>
    <dbReference type="NCBI Taxonomy" id="2496075"/>
    <lineage>
        <taxon>Eukaryota</taxon>
        <taxon>Sar</taxon>
        <taxon>Stramenopiles</taxon>
        <taxon>Oomycota</taxon>
        <taxon>Peronosporomycetes</taxon>
        <taxon>Peronosporales</taxon>
        <taxon>Peronosporaceae</taxon>
        <taxon>Phytophthora</taxon>
    </lineage>
</organism>
<dbReference type="AlphaFoldDB" id="A0A8J5IT07"/>
<dbReference type="InterPro" id="IPR001245">
    <property type="entry name" value="Ser-Thr/Tyr_kinase_cat_dom"/>
</dbReference>
<dbReference type="Pfam" id="PF07714">
    <property type="entry name" value="PK_Tyr_Ser-Thr"/>
    <property type="match status" value="1"/>
</dbReference>
<comment type="caution">
    <text evidence="2">The sequence shown here is derived from an EMBL/GenBank/DDBJ whole genome shotgun (WGS) entry which is preliminary data.</text>
</comment>
<feature type="domain" description="Serine-threonine/tyrosine-protein kinase catalytic" evidence="1">
    <location>
        <begin position="1"/>
        <end position="52"/>
    </location>
</feature>
<reference evidence="2" key="1">
    <citation type="submission" date="2021-01" db="EMBL/GenBank/DDBJ databases">
        <title>Phytophthora aleatoria, a newly-described species from Pinus radiata is distinct from Phytophthora cactorum isolates based on comparative genomics.</title>
        <authorList>
            <person name="Mcdougal R."/>
            <person name="Panda P."/>
            <person name="Williams N."/>
            <person name="Studholme D.J."/>
        </authorList>
    </citation>
    <scope>NUCLEOTIDE SEQUENCE</scope>
    <source>
        <strain evidence="2">NZFS 4037</strain>
    </source>
</reference>
<name>A0A8J5IT07_9STRA</name>
<evidence type="ECO:0000313" key="2">
    <source>
        <dbReference type="EMBL" id="KAG6971305.1"/>
    </source>
</evidence>
<evidence type="ECO:0000259" key="1">
    <source>
        <dbReference type="Pfam" id="PF07714"/>
    </source>
</evidence>
<protein>
    <recommendedName>
        <fullName evidence="1">Serine-threonine/tyrosine-protein kinase catalytic domain-containing protein</fullName>
    </recommendedName>
</protein>
<dbReference type="Proteomes" id="UP000709295">
    <property type="component" value="Unassembled WGS sequence"/>
</dbReference>
<sequence>MASLAHPHIVRFVGVSWASLYDLCVLSELMKGGDLRTYCRNSKREAARKALTTTKYASRTTLPKR</sequence>
<dbReference type="GO" id="GO:0004672">
    <property type="term" value="F:protein kinase activity"/>
    <property type="evidence" value="ECO:0007669"/>
    <property type="project" value="InterPro"/>
</dbReference>
<gene>
    <name evidence="2" type="ORF">JG688_00004475</name>
</gene>